<feature type="transmembrane region" description="Helical" evidence="13">
    <location>
        <begin position="102"/>
        <end position="120"/>
    </location>
</feature>
<evidence type="ECO:0000256" key="13">
    <source>
        <dbReference type="SAM" id="Phobius"/>
    </source>
</evidence>
<dbReference type="InterPro" id="IPR017452">
    <property type="entry name" value="GPCR_Rhodpsn_7TM"/>
</dbReference>
<sequence length="309" mass="35009">MEIFNHTSFNDFTLLSFTSLQHFQIVMFPFILLTYIICIMGNSAIIAIVQTERSLHTPMYFYISIFAFLEIIFVSSTVPNLLVNLVSARQKISFIGCFTQLYVFNSLGVTECYLLAVMVFDRHLAIHNPLHYPSIMNNEFCMKLSVLPWVVGFLIVLAPTIITARLPYCGPHEINHFFCDFAPLQSIACSIPFYVIVITSSVAFIDVVVPFIIILGFYVHIIVTVLKIKSGDGKKKAFSTCSSHLIVASLFYGTATIVYVKPKGSQYDKFLALMYTAVTPLVNPFIYTFRNRDVKGVFRRYLGCLGKKK</sequence>
<evidence type="ECO:0000256" key="6">
    <source>
        <dbReference type="ARBA" id="ARBA00022989"/>
    </source>
</evidence>
<evidence type="ECO:0000256" key="11">
    <source>
        <dbReference type="ARBA" id="ARBA00023180"/>
    </source>
</evidence>
<dbReference type="Proteomes" id="UP000824782">
    <property type="component" value="Unassembled WGS sequence"/>
</dbReference>
<dbReference type="GO" id="GO:0005886">
    <property type="term" value="C:plasma membrane"/>
    <property type="evidence" value="ECO:0007669"/>
    <property type="project" value="UniProtKB-SubCell"/>
</dbReference>
<evidence type="ECO:0000256" key="8">
    <source>
        <dbReference type="ARBA" id="ARBA00023136"/>
    </source>
</evidence>
<keyword evidence="11" id="KW-0325">Glycoprotein</keyword>
<dbReference type="PRINTS" id="PR00245">
    <property type="entry name" value="OLFACTORYR"/>
</dbReference>
<dbReference type="Gene3D" id="1.20.1070.10">
    <property type="entry name" value="Rhodopsin 7-helix transmembrane proteins"/>
    <property type="match status" value="1"/>
</dbReference>
<evidence type="ECO:0000256" key="12">
    <source>
        <dbReference type="ARBA" id="ARBA00023224"/>
    </source>
</evidence>
<feature type="transmembrane region" description="Helical" evidence="13">
    <location>
        <begin position="272"/>
        <end position="290"/>
    </location>
</feature>
<accession>A0AAV7AFX6</accession>
<dbReference type="GO" id="GO:0004930">
    <property type="term" value="F:G protein-coupled receptor activity"/>
    <property type="evidence" value="ECO:0007669"/>
    <property type="project" value="UniProtKB-KW"/>
</dbReference>
<gene>
    <name evidence="15" type="ORF">GDO81_014906</name>
</gene>
<dbReference type="InterPro" id="IPR000276">
    <property type="entry name" value="GPCR_Rhodpsn"/>
</dbReference>
<dbReference type="SUPFAM" id="SSF81321">
    <property type="entry name" value="Family A G protein-coupled receptor-like"/>
    <property type="match status" value="1"/>
</dbReference>
<feature type="transmembrane region" description="Helical" evidence="13">
    <location>
        <begin position="60"/>
        <end position="82"/>
    </location>
</feature>
<evidence type="ECO:0000256" key="9">
    <source>
        <dbReference type="ARBA" id="ARBA00023157"/>
    </source>
</evidence>
<dbReference type="PANTHER" id="PTHR24242:SF403">
    <property type="entry name" value="OLFACTORY RECEPTOR 5V1-LIKE"/>
    <property type="match status" value="1"/>
</dbReference>
<dbReference type="PRINTS" id="PR00237">
    <property type="entry name" value="GPCRRHODOPSN"/>
</dbReference>
<evidence type="ECO:0000256" key="10">
    <source>
        <dbReference type="ARBA" id="ARBA00023170"/>
    </source>
</evidence>
<dbReference type="GO" id="GO:0004984">
    <property type="term" value="F:olfactory receptor activity"/>
    <property type="evidence" value="ECO:0007669"/>
    <property type="project" value="InterPro"/>
</dbReference>
<feature type="transmembrane region" description="Helical" evidence="13">
    <location>
        <begin position="25"/>
        <end position="48"/>
    </location>
</feature>
<evidence type="ECO:0000256" key="3">
    <source>
        <dbReference type="ARBA" id="ARBA00022606"/>
    </source>
</evidence>
<evidence type="ECO:0000256" key="5">
    <source>
        <dbReference type="ARBA" id="ARBA00022725"/>
    </source>
</evidence>
<keyword evidence="10" id="KW-0675">Receptor</keyword>
<keyword evidence="8 13" id="KW-0472">Membrane</keyword>
<evidence type="ECO:0000313" key="16">
    <source>
        <dbReference type="Proteomes" id="UP000824782"/>
    </source>
</evidence>
<evidence type="ECO:0000256" key="1">
    <source>
        <dbReference type="ARBA" id="ARBA00004651"/>
    </source>
</evidence>
<dbReference type="Pfam" id="PF13853">
    <property type="entry name" value="7tm_4"/>
    <property type="match status" value="1"/>
</dbReference>
<dbReference type="InterPro" id="IPR050939">
    <property type="entry name" value="Olfactory_GPCR1"/>
</dbReference>
<name>A0AAV7AFX6_ENGPU</name>
<proteinExistence type="predicted"/>
<evidence type="ECO:0000256" key="7">
    <source>
        <dbReference type="ARBA" id="ARBA00023040"/>
    </source>
</evidence>
<dbReference type="AlphaFoldDB" id="A0AAV7AFX6"/>
<keyword evidence="4 13" id="KW-0812">Transmembrane</keyword>
<keyword evidence="7" id="KW-0297">G-protein coupled receptor</keyword>
<comment type="subcellular location">
    <subcellularLocation>
        <location evidence="1">Cell membrane</location>
        <topology evidence="1">Multi-pass membrane protein</topology>
    </subcellularLocation>
</comment>
<keyword evidence="3" id="KW-0716">Sensory transduction</keyword>
<dbReference type="InterPro" id="IPR000725">
    <property type="entry name" value="Olfact_rcpt"/>
</dbReference>
<keyword evidence="5" id="KW-0552">Olfaction</keyword>
<keyword evidence="16" id="KW-1185">Reference proteome</keyword>
<evidence type="ECO:0000313" key="15">
    <source>
        <dbReference type="EMBL" id="KAG8560307.1"/>
    </source>
</evidence>
<feature type="transmembrane region" description="Helical" evidence="13">
    <location>
        <begin position="140"/>
        <end position="162"/>
    </location>
</feature>
<keyword evidence="9" id="KW-1015">Disulfide bond</keyword>
<keyword evidence="12" id="KW-0807">Transducer</keyword>
<protein>
    <recommendedName>
        <fullName evidence="14">G-protein coupled receptors family 1 profile domain-containing protein</fullName>
    </recommendedName>
</protein>
<dbReference type="PANTHER" id="PTHR24242">
    <property type="entry name" value="G-PROTEIN COUPLED RECEPTOR"/>
    <property type="match status" value="1"/>
</dbReference>
<feature type="transmembrane region" description="Helical" evidence="13">
    <location>
        <begin position="193"/>
        <end position="226"/>
    </location>
</feature>
<dbReference type="EMBL" id="WNYA01000007">
    <property type="protein sequence ID" value="KAG8560307.1"/>
    <property type="molecule type" value="Genomic_DNA"/>
</dbReference>
<evidence type="ECO:0000259" key="14">
    <source>
        <dbReference type="PROSITE" id="PS50262"/>
    </source>
</evidence>
<dbReference type="FunFam" id="1.20.1070.10:FF:000010">
    <property type="entry name" value="Olfactory receptor"/>
    <property type="match status" value="1"/>
</dbReference>
<feature type="transmembrane region" description="Helical" evidence="13">
    <location>
        <begin position="238"/>
        <end position="260"/>
    </location>
</feature>
<dbReference type="PROSITE" id="PS50262">
    <property type="entry name" value="G_PROTEIN_RECEP_F1_2"/>
    <property type="match status" value="1"/>
</dbReference>
<organism evidence="15 16">
    <name type="scientific">Engystomops pustulosus</name>
    <name type="common">Tungara frog</name>
    <name type="synonym">Physalaemus pustulosus</name>
    <dbReference type="NCBI Taxonomy" id="76066"/>
    <lineage>
        <taxon>Eukaryota</taxon>
        <taxon>Metazoa</taxon>
        <taxon>Chordata</taxon>
        <taxon>Craniata</taxon>
        <taxon>Vertebrata</taxon>
        <taxon>Euteleostomi</taxon>
        <taxon>Amphibia</taxon>
        <taxon>Batrachia</taxon>
        <taxon>Anura</taxon>
        <taxon>Neobatrachia</taxon>
        <taxon>Hyloidea</taxon>
        <taxon>Leptodactylidae</taxon>
        <taxon>Leiuperinae</taxon>
        <taxon>Engystomops</taxon>
    </lineage>
</organism>
<dbReference type="CDD" id="cd13954">
    <property type="entry name" value="7tmA_OR"/>
    <property type="match status" value="1"/>
</dbReference>
<comment type="caution">
    <text evidence="15">The sequence shown here is derived from an EMBL/GenBank/DDBJ whole genome shotgun (WGS) entry which is preliminary data.</text>
</comment>
<feature type="domain" description="G-protein coupled receptors family 1 profile" evidence="14">
    <location>
        <begin position="41"/>
        <end position="287"/>
    </location>
</feature>
<evidence type="ECO:0000256" key="2">
    <source>
        <dbReference type="ARBA" id="ARBA00022475"/>
    </source>
</evidence>
<keyword evidence="2" id="KW-1003">Cell membrane</keyword>
<evidence type="ECO:0000256" key="4">
    <source>
        <dbReference type="ARBA" id="ARBA00022692"/>
    </source>
</evidence>
<keyword evidence="6 13" id="KW-1133">Transmembrane helix</keyword>
<reference evidence="15" key="1">
    <citation type="thesis" date="2020" institute="ProQuest LLC" country="789 East Eisenhower Parkway, Ann Arbor, MI, USA">
        <title>Comparative Genomics and Chromosome Evolution.</title>
        <authorList>
            <person name="Mudd A.B."/>
        </authorList>
    </citation>
    <scope>NUCLEOTIDE SEQUENCE</scope>
    <source>
        <strain evidence="15">237g6f4</strain>
        <tissue evidence="15">Blood</tissue>
    </source>
</reference>